<dbReference type="InterPro" id="IPR035897">
    <property type="entry name" value="Toll_tir_struct_dom_sf"/>
</dbReference>
<sequence length="623" mass="69602">MCIQIREMSQDSGLYQCIIRNSKRCYKYSIPIAVLNNSASLCFNKEYYLKQNLFPKAPSRIVCHQVNEFGQEVDYSSIHWYKECKPIQGERFEFFRNHLIMKDIKKDDGGKYVCKGTYTFKGNKYNFSNSILVTLLEKKERKRPEILYPINNTIEADIGSSVFTECNVSSFKDTFISISWRVNNTLVDDLFKGRIQEGNQTSIPKEGTEIFTVSLNITELKNEDYDQHFICHAGEVAAYIKIQRPTKNHTAFVLLILLLIIPVLICILFKIEIVLWYRKSCRSFLHKKVSDGKIYDAYVLYPKISSQIDFVLKVLPDVLEKQCEYSLFIPGRDDLPGKALVNVVDEAIGQSRRLIMILVPGLSSSEEAPEQNIAVYHALIPDGMKTILIEMTTRWYLVAAVASSSSTRNNRQETNPSGCCATLNLSGILLALGVGFPGVKEGTCGLGAGQSAALCPGWLQRKQRKGTWQKGQRSPGLLAGPSALPPVTSPPTDMPCPELDLIARKVSFRVESICSFPPKPRLAGLLPPPLLRRCSGPGGGGASRWKEEPWKLLDLGAQVALENPPPPNPNVGQNDLLLSYCYFSVLSSAQSPELGARLRFLFIPVFHPPPSGPAHFPVLLMDS</sequence>
<dbReference type="PROSITE" id="PS50835">
    <property type="entry name" value="IG_LIKE"/>
    <property type="match status" value="2"/>
</dbReference>
<evidence type="ECO:0000256" key="5">
    <source>
        <dbReference type="ARBA" id="ARBA00023180"/>
    </source>
</evidence>
<name>A0AAW1BIA3_CROAD</name>
<dbReference type="PRINTS" id="PR01536">
    <property type="entry name" value="INTRLKN1R12F"/>
</dbReference>
<feature type="transmembrane region" description="Helical" evidence="7">
    <location>
        <begin position="251"/>
        <end position="277"/>
    </location>
</feature>
<dbReference type="Proteomes" id="UP001474421">
    <property type="component" value="Unassembled WGS sequence"/>
</dbReference>
<dbReference type="PROSITE" id="PS50104">
    <property type="entry name" value="TIR"/>
    <property type="match status" value="1"/>
</dbReference>
<proteinExistence type="inferred from homology"/>
<evidence type="ECO:0000256" key="2">
    <source>
        <dbReference type="ARBA" id="ARBA00022729"/>
    </source>
</evidence>
<dbReference type="InterPro" id="IPR013783">
    <property type="entry name" value="Ig-like_fold"/>
</dbReference>
<feature type="domain" description="Ig-like" evidence="9">
    <location>
        <begin position="144"/>
        <end position="233"/>
    </location>
</feature>
<keyword evidence="7" id="KW-0472">Membrane</keyword>
<dbReference type="InterPro" id="IPR004074">
    <property type="entry name" value="IL-1_rcpt_I/II-typ"/>
</dbReference>
<dbReference type="InterPro" id="IPR015621">
    <property type="entry name" value="IL-1_rcpt_fam"/>
</dbReference>
<dbReference type="InterPro" id="IPR036179">
    <property type="entry name" value="Ig-like_dom_sf"/>
</dbReference>
<feature type="domain" description="Ig-like" evidence="9">
    <location>
        <begin position="61"/>
        <end position="134"/>
    </location>
</feature>
<keyword evidence="7" id="KW-1133">Transmembrane helix</keyword>
<evidence type="ECO:0000313" key="10">
    <source>
        <dbReference type="EMBL" id="KAK9401824.1"/>
    </source>
</evidence>
<dbReference type="PANTHER" id="PTHR11890:SF26">
    <property type="entry name" value="INTERLEUKIN-1 RECEPTOR TYPE 1"/>
    <property type="match status" value="1"/>
</dbReference>
<dbReference type="AlphaFoldDB" id="A0AAW1BIA3"/>
<keyword evidence="11" id="KW-1185">Reference proteome</keyword>
<accession>A0AAW1BIA3</accession>
<keyword evidence="7" id="KW-0812">Transmembrane</keyword>
<keyword evidence="3" id="KW-0677">Repeat</keyword>
<dbReference type="GO" id="GO:0004908">
    <property type="term" value="F:interleukin-1 receptor activity"/>
    <property type="evidence" value="ECO:0007669"/>
    <property type="project" value="InterPro"/>
</dbReference>
<dbReference type="PRINTS" id="PR01537">
    <property type="entry name" value="INTRLKN1R1F"/>
</dbReference>
<keyword evidence="10" id="KW-0675">Receptor</keyword>
<dbReference type="SMART" id="SM00255">
    <property type="entry name" value="TIR"/>
    <property type="match status" value="1"/>
</dbReference>
<dbReference type="Gene3D" id="2.60.40.10">
    <property type="entry name" value="Immunoglobulins"/>
    <property type="match status" value="2"/>
</dbReference>
<dbReference type="SUPFAM" id="SSF48726">
    <property type="entry name" value="Immunoglobulin"/>
    <property type="match status" value="2"/>
</dbReference>
<dbReference type="Gene3D" id="3.40.50.10140">
    <property type="entry name" value="Toll/interleukin-1 receptor homology (TIR) domain"/>
    <property type="match status" value="1"/>
</dbReference>
<reference evidence="10 11" key="1">
    <citation type="journal article" date="2024" name="Proc. Natl. Acad. Sci. U.S.A.">
        <title>The genetic regulatory architecture and epigenomic basis for age-related changes in rattlesnake venom.</title>
        <authorList>
            <person name="Hogan M.P."/>
            <person name="Holding M.L."/>
            <person name="Nystrom G.S."/>
            <person name="Colston T.J."/>
            <person name="Bartlett D.A."/>
            <person name="Mason A.J."/>
            <person name="Ellsworth S.A."/>
            <person name="Rautsaw R.M."/>
            <person name="Lawrence K.C."/>
            <person name="Strickland J.L."/>
            <person name="He B."/>
            <person name="Fraser P."/>
            <person name="Margres M.J."/>
            <person name="Gilbert D.M."/>
            <person name="Gibbs H.L."/>
            <person name="Parkinson C.L."/>
            <person name="Rokyta D.R."/>
        </authorList>
    </citation>
    <scope>NUCLEOTIDE SEQUENCE [LARGE SCALE GENOMIC DNA]</scope>
    <source>
        <strain evidence="10">DRR0105</strain>
    </source>
</reference>
<keyword evidence="2" id="KW-0732">Signal</keyword>
<keyword evidence="5" id="KW-0325">Glycoprotein</keyword>
<dbReference type="Pfam" id="PF01582">
    <property type="entry name" value="TIR"/>
    <property type="match status" value="1"/>
</dbReference>
<gene>
    <name evidence="10" type="ORF">NXF25_010180</name>
</gene>
<evidence type="ECO:0000256" key="6">
    <source>
        <dbReference type="ARBA" id="ARBA00023319"/>
    </source>
</evidence>
<keyword evidence="4" id="KW-1015">Disulfide bond</keyword>
<feature type="domain" description="TIR" evidence="8">
    <location>
        <begin position="293"/>
        <end position="414"/>
    </location>
</feature>
<comment type="caution">
    <text evidence="10">The sequence shown here is derived from an EMBL/GenBank/DDBJ whole genome shotgun (WGS) entry which is preliminary data.</text>
</comment>
<evidence type="ECO:0000259" key="8">
    <source>
        <dbReference type="PROSITE" id="PS50104"/>
    </source>
</evidence>
<comment type="similarity">
    <text evidence="1">Belongs to the interleukin-1 receptor family.</text>
</comment>
<dbReference type="InterPro" id="IPR007110">
    <property type="entry name" value="Ig-like_dom"/>
</dbReference>
<dbReference type="PANTHER" id="PTHR11890">
    <property type="entry name" value="INTERLEUKIN-1 RECEPTOR FAMILY MEMBER"/>
    <property type="match status" value="1"/>
</dbReference>
<evidence type="ECO:0000256" key="3">
    <source>
        <dbReference type="ARBA" id="ARBA00022737"/>
    </source>
</evidence>
<dbReference type="EMBL" id="JAOTOJ010000004">
    <property type="protein sequence ID" value="KAK9401824.1"/>
    <property type="molecule type" value="Genomic_DNA"/>
</dbReference>
<dbReference type="FunFam" id="2.60.40.10:FF:000188">
    <property type="entry name" value="Interleukin-1 receptor accessory protein-like 1"/>
    <property type="match status" value="1"/>
</dbReference>
<dbReference type="InterPro" id="IPR000157">
    <property type="entry name" value="TIR_dom"/>
</dbReference>
<dbReference type="GO" id="GO:0050727">
    <property type="term" value="P:regulation of inflammatory response"/>
    <property type="evidence" value="ECO:0007669"/>
    <property type="project" value="TreeGrafter"/>
</dbReference>
<dbReference type="SUPFAM" id="SSF52200">
    <property type="entry name" value="Toll/Interleukin receptor TIR domain"/>
    <property type="match status" value="1"/>
</dbReference>
<evidence type="ECO:0000256" key="1">
    <source>
        <dbReference type="ARBA" id="ARBA00009752"/>
    </source>
</evidence>
<protein>
    <submittedName>
        <fullName evidence="10">Interleukin-1 receptor-like 2</fullName>
    </submittedName>
</protein>
<evidence type="ECO:0000256" key="7">
    <source>
        <dbReference type="SAM" id="Phobius"/>
    </source>
</evidence>
<evidence type="ECO:0000313" key="11">
    <source>
        <dbReference type="Proteomes" id="UP001474421"/>
    </source>
</evidence>
<organism evidence="10 11">
    <name type="scientific">Crotalus adamanteus</name>
    <name type="common">Eastern diamondback rattlesnake</name>
    <dbReference type="NCBI Taxonomy" id="8729"/>
    <lineage>
        <taxon>Eukaryota</taxon>
        <taxon>Metazoa</taxon>
        <taxon>Chordata</taxon>
        <taxon>Craniata</taxon>
        <taxon>Vertebrata</taxon>
        <taxon>Euteleostomi</taxon>
        <taxon>Lepidosauria</taxon>
        <taxon>Squamata</taxon>
        <taxon>Bifurcata</taxon>
        <taxon>Unidentata</taxon>
        <taxon>Episquamata</taxon>
        <taxon>Toxicofera</taxon>
        <taxon>Serpentes</taxon>
        <taxon>Colubroidea</taxon>
        <taxon>Viperidae</taxon>
        <taxon>Crotalinae</taxon>
        <taxon>Crotalus</taxon>
    </lineage>
</organism>
<evidence type="ECO:0000256" key="4">
    <source>
        <dbReference type="ARBA" id="ARBA00023157"/>
    </source>
</evidence>
<keyword evidence="6" id="KW-0393">Immunoglobulin domain</keyword>
<evidence type="ECO:0000259" key="9">
    <source>
        <dbReference type="PROSITE" id="PS50835"/>
    </source>
</evidence>